<protein>
    <submittedName>
        <fullName evidence="1">Uncharacterized protein</fullName>
    </submittedName>
</protein>
<reference evidence="1 2" key="1">
    <citation type="journal article" date="2015" name="Mol. Biochem. Parasitol.">
        <title>Identification of polymorphic genes for use in assemblage B genotyping assays through comparative genomics of multiple assemblage B Giardia duodenalis isolates.</title>
        <authorList>
            <person name="Wielinga C."/>
            <person name="Thompson R.C."/>
            <person name="Monis P."/>
            <person name="Ryan U."/>
        </authorList>
    </citation>
    <scope>NUCLEOTIDE SEQUENCE [LARGE SCALE GENOMIC DNA]</scope>
    <source>
        <strain evidence="1 2">BAH15c1</strain>
    </source>
</reference>
<proteinExistence type="predicted"/>
<evidence type="ECO:0000313" key="2">
    <source>
        <dbReference type="Proteomes" id="UP000070089"/>
    </source>
</evidence>
<dbReference type="VEuPathDB" id="GiardiaDB:QR46_3784"/>
<gene>
    <name evidence="1" type="ORF">QR46_3784</name>
</gene>
<accession>A0A132NQC7</accession>
<dbReference type="AlphaFoldDB" id="A0A132NQC7"/>
<name>A0A132NQC7_GIAIN</name>
<dbReference type="Proteomes" id="UP000070089">
    <property type="component" value="Unassembled WGS sequence"/>
</dbReference>
<dbReference type="OrthoDB" id="10249840at2759"/>
<evidence type="ECO:0000313" key="1">
    <source>
        <dbReference type="EMBL" id="KWX12240.1"/>
    </source>
</evidence>
<dbReference type="EMBL" id="JXTI01000128">
    <property type="protein sequence ID" value="KWX12240.1"/>
    <property type="molecule type" value="Genomic_DNA"/>
</dbReference>
<organism evidence="1 2">
    <name type="scientific">Giardia duodenalis assemblage B</name>
    <dbReference type="NCBI Taxonomy" id="1394984"/>
    <lineage>
        <taxon>Eukaryota</taxon>
        <taxon>Metamonada</taxon>
        <taxon>Diplomonadida</taxon>
        <taxon>Hexamitidae</taxon>
        <taxon>Giardiinae</taxon>
        <taxon>Giardia</taxon>
    </lineage>
</organism>
<sequence length="377" mass="41768">MKGSLPQLRTAFSSLLARNESTGILSYPRYSARAILVSTINAGVPINVIDLISSLVYRGQPSSKKQPYLYGNTFVLGSFVIIHLEGDHDTLLEFFKTLQPHVLRWPGLEPHHPITLALKRKADKLRAAGQAPAPTLLGHCAVLLYEEDISLQSNNWHVAVLPTLPEGDSDPGISLFTVVNHTTAAVLKCATITQLIGPEENDMTIPGTDLSAIPSQILIKLFFELPTYMFLKRIVLAAQNVSYANIKLSGVPQKDLKIEPHTPLDQNSLENWQVYTGSLQIDNAGFFINSIVGDALEQLGAVNEKHKQFLAESNTIFSADAITGPDGESINDLFSLDEFIIDFVYTTPETLFEDMTYSMNEDWCFENLYHSLHKTPI</sequence>
<comment type="caution">
    <text evidence="1">The sequence shown here is derived from an EMBL/GenBank/DDBJ whole genome shotgun (WGS) entry which is preliminary data.</text>
</comment>